<evidence type="ECO:0000313" key="4">
    <source>
        <dbReference type="RefSeq" id="XP_024888623.1"/>
    </source>
</evidence>
<keyword evidence="2" id="KW-1185">Reference proteome</keyword>
<dbReference type="Proteomes" id="UP000504618">
    <property type="component" value="Unplaced"/>
</dbReference>
<dbReference type="AlphaFoldDB" id="A0A6J1R3B9"/>
<dbReference type="RefSeq" id="XP_024888623.1">
    <property type="nucleotide sequence ID" value="XM_025032855.1"/>
</dbReference>
<evidence type="ECO:0000313" key="2">
    <source>
        <dbReference type="Proteomes" id="UP000504618"/>
    </source>
</evidence>
<name>A0A6J1R3B9_9HYME</name>
<feature type="compositionally biased region" description="Basic and acidic residues" evidence="1">
    <location>
        <begin position="68"/>
        <end position="79"/>
    </location>
</feature>
<proteinExistence type="predicted"/>
<dbReference type="GeneID" id="112465343"/>
<accession>A0A6J1R3B9</accession>
<evidence type="ECO:0000313" key="3">
    <source>
        <dbReference type="RefSeq" id="XP_024888622.1"/>
    </source>
</evidence>
<feature type="region of interest" description="Disordered" evidence="1">
    <location>
        <begin position="68"/>
        <end position="92"/>
    </location>
</feature>
<reference evidence="3 4" key="1">
    <citation type="submission" date="2025-04" db="UniProtKB">
        <authorList>
            <consortium name="RefSeq"/>
        </authorList>
    </citation>
    <scope>IDENTIFICATION</scope>
    <source>
        <tissue evidence="3 4">Whole body</tissue>
    </source>
</reference>
<protein>
    <submittedName>
        <fullName evidence="3 4">Uncharacterized protein LOC112465343</fullName>
    </submittedName>
</protein>
<organism evidence="2 4">
    <name type="scientific">Temnothorax curvispinosus</name>
    <dbReference type="NCBI Taxonomy" id="300111"/>
    <lineage>
        <taxon>Eukaryota</taxon>
        <taxon>Metazoa</taxon>
        <taxon>Ecdysozoa</taxon>
        <taxon>Arthropoda</taxon>
        <taxon>Hexapoda</taxon>
        <taxon>Insecta</taxon>
        <taxon>Pterygota</taxon>
        <taxon>Neoptera</taxon>
        <taxon>Endopterygota</taxon>
        <taxon>Hymenoptera</taxon>
        <taxon>Apocrita</taxon>
        <taxon>Aculeata</taxon>
        <taxon>Formicoidea</taxon>
        <taxon>Formicidae</taxon>
        <taxon>Myrmicinae</taxon>
        <taxon>Temnothorax</taxon>
    </lineage>
</organism>
<dbReference type="RefSeq" id="XP_024888622.1">
    <property type="nucleotide sequence ID" value="XM_025032854.1"/>
</dbReference>
<evidence type="ECO:0000256" key="1">
    <source>
        <dbReference type="SAM" id="MobiDB-lite"/>
    </source>
</evidence>
<gene>
    <name evidence="3 4" type="primary">LOC112465343</name>
</gene>
<sequence>MESEEDKWKVLDARKKEGSRLRVKMDEDKSLETRVREREEKGCRLKIHGFTDTSERAYAVIYLQTEDESGRVEGERDPDLAAGRTVAPHPRTRQPGGLCLWRTFSARAARPSTLVARAILASGGVWTVGGSSDDDRIPSRDSRRSSTELTIGTIEMRIFFN</sequence>